<sequence length="126" mass="14330">MDAGFSKTLTYSELQKLKRQSNAMNALGSTDSNISRLAVRRGFDDSENQSNHHRTKSDQLYSKIKPQKRNVQVGWKNPVIDRAWSISSHNGEALPNDEKTKNRRGRPDLYFMATVTAAVTNQFQCK</sequence>
<evidence type="ECO:0000256" key="1">
    <source>
        <dbReference type="SAM" id="MobiDB-lite"/>
    </source>
</evidence>
<accession>A0A915JI22</accession>
<dbReference type="WBParaSite" id="nRc.2.0.1.t25785-RA">
    <property type="protein sequence ID" value="nRc.2.0.1.t25785-RA"/>
    <property type="gene ID" value="nRc.2.0.1.g25785"/>
</dbReference>
<dbReference type="AlphaFoldDB" id="A0A915JI22"/>
<organism evidence="2 3">
    <name type="scientific">Romanomermis culicivorax</name>
    <name type="common">Nematode worm</name>
    <dbReference type="NCBI Taxonomy" id="13658"/>
    <lineage>
        <taxon>Eukaryota</taxon>
        <taxon>Metazoa</taxon>
        <taxon>Ecdysozoa</taxon>
        <taxon>Nematoda</taxon>
        <taxon>Enoplea</taxon>
        <taxon>Dorylaimia</taxon>
        <taxon>Mermithida</taxon>
        <taxon>Mermithoidea</taxon>
        <taxon>Mermithidae</taxon>
        <taxon>Romanomermis</taxon>
    </lineage>
</organism>
<reference evidence="3" key="1">
    <citation type="submission" date="2022-11" db="UniProtKB">
        <authorList>
            <consortium name="WormBaseParasite"/>
        </authorList>
    </citation>
    <scope>IDENTIFICATION</scope>
</reference>
<name>A0A915JI22_ROMCU</name>
<feature type="region of interest" description="Disordered" evidence="1">
    <location>
        <begin position="40"/>
        <end position="64"/>
    </location>
</feature>
<dbReference type="Proteomes" id="UP000887565">
    <property type="component" value="Unplaced"/>
</dbReference>
<keyword evidence="2" id="KW-1185">Reference proteome</keyword>
<evidence type="ECO:0000313" key="2">
    <source>
        <dbReference type="Proteomes" id="UP000887565"/>
    </source>
</evidence>
<evidence type="ECO:0000313" key="3">
    <source>
        <dbReference type="WBParaSite" id="nRc.2.0.1.t25785-RA"/>
    </source>
</evidence>
<proteinExistence type="predicted"/>
<protein>
    <submittedName>
        <fullName evidence="3">Uncharacterized protein</fullName>
    </submittedName>
</protein>